<dbReference type="EMBL" id="JBFAUK010000003">
    <property type="protein sequence ID" value="MEV5506142.1"/>
    <property type="molecule type" value="Genomic_DNA"/>
</dbReference>
<accession>A0ABV3JUI0</accession>
<dbReference type="CDD" id="cd03268">
    <property type="entry name" value="ABC_BcrA_bacitracin_resist"/>
    <property type="match status" value="1"/>
</dbReference>
<sequence>MIEAVGLTKRYGAKTAVHNLTFQVRPGMVTGFLGPNGSGKSTTMRMILGLDVPTSGRVTIGGLPYRQLPNAPRRVGALLDAKAVHGGRSAYHHLLSLAQHSGIPARRVDEVLDVVGLRQVARKRSKGFSLGMGQRLGIAAALLGDPQVLLFDEPVNGLDPEGILWVRNLMKRLAAEGRTVFVSSHLMSEMALTAEHLIVIGRGQLLADMSVPDFIAANSAGFARVRTPDGEPQAREKLTATVVEAGGQVLPEPDGALRVTGLPLPRISDLAHGAGIRLWELSPHQASLEEAYMRMTQAAVDYRSTADPRAGYQQPAAPGWGTPPPGGPGEVYPVLPGELPNPYAQQPAPPAGTAPAAPGAGYAPTAPSPFAAPHSAHTPADAAAGRGAAAPRSVPMPAGPAPSTAATPQAPATAAAPAQPSASAPAAPQDAPAPPAAPPAPGQAPRSVPMPAGAAPSTAATPQAPATAAAPAQPSASAPVAPPQQPPTTDTAPAGTAAARRHSEDDAR</sequence>
<evidence type="ECO:0000313" key="7">
    <source>
        <dbReference type="EMBL" id="MEV5506142.1"/>
    </source>
</evidence>
<dbReference type="SMART" id="SM00382">
    <property type="entry name" value="AAA"/>
    <property type="match status" value="1"/>
</dbReference>
<dbReference type="GO" id="GO:0005524">
    <property type="term" value="F:ATP binding"/>
    <property type="evidence" value="ECO:0007669"/>
    <property type="project" value="UniProtKB-KW"/>
</dbReference>
<evidence type="ECO:0000256" key="1">
    <source>
        <dbReference type="ARBA" id="ARBA00005417"/>
    </source>
</evidence>
<name>A0ABV3JUI0_STRON</name>
<proteinExistence type="inferred from homology"/>
<evidence type="ECO:0000313" key="8">
    <source>
        <dbReference type="Proteomes" id="UP001552594"/>
    </source>
</evidence>
<keyword evidence="8" id="KW-1185">Reference proteome</keyword>
<keyword evidence="2" id="KW-0813">Transport</keyword>
<evidence type="ECO:0000256" key="3">
    <source>
        <dbReference type="ARBA" id="ARBA00022741"/>
    </source>
</evidence>
<feature type="compositionally biased region" description="Low complexity" evidence="5">
    <location>
        <begin position="401"/>
        <end position="430"/>
    </location>
</feature>
<feature type="compositionally biased region" description="Low complexity" evidence="5">
    <location>
        <begin position="353"/>
        <end position="392"/>
    </location>
</feature>
<feature type="compositionally biased region" description="Low complexity" evidence="5">
    <location>
        <begin position="487"/>
        <end position="498"/>
    </location>
</feature>
<evidence type="ECO:0000256" key="4">
    <source>
        <dbReference type="ARBA" id="ARBA00022840"/>
    </source>
</evidence>
<comment type="caution">
    <text evidence="7">The sequence shown here is derived from an EMBL/GenBank/DDBJ whole genome shotgun (WGS) entry which is preliminary data.</text>
</comment>
<evidence type="ECO:0000259" key="6">
    <source>
        <dbReference type="PROSITE" id="PS50893"/>
    </source>
</evidence>
<evidence type="ECO:0000256" key="2">
    <source>
        <dbReference type="ARBA" id="ARBA00022448"/>
    </source>
</evidence>
<gene>
    <name evidence="7" type="ORF">AB0L16_06635</name>
</gene>
<dbReference type="Pfam" id="PF00005">
    <property type="entry name" value="ABC_tran"/>
    <property type="match status" value="1"/>
</dbReference>
<dbReference type="Gene3D" id="3.40.50.300">
    <property type="entry name" value="P-loop containing nucleotide triphosphate hydrolases"/>
    <property type="match status" value="1"/>
</dbReference>
<evidence type="ECO:0000256" key="5">
    <source>
        <dbReference type="SAM" id="MobiDB-lite"/>
    </source>
</evidence>
<feature type="compositionally biased region" description="Low complexity" evidence="5">
    <location>
        <begin position="451"/>
        <end position="479"/>
    </location>
</feature>
<feature type="region of interest" description="Disordered" evidence="5">
    <location>
        <begin position="307"/>
        <end position="508"/>
    </location>
</feature>
<reference evidence="7 8" key="1">
    <citation type="submission" date="2024-06" db="EMBL/GenBank/DDBJ databases">
        <title>The Natural Products Discovery Center: Release of the First 8490 Sequenced Strains for Exploring Actinobacteria Biosynthetic Diversity.</title>
        <authorList>
            <person name="Kalkreuter E."/>
            <person name="Kautsar S.A."/>
            <person name="Yang D."/>
            <person name="Bader C.D."/>
            <person name="Teijaro C.N."/>
            <person name="Fluegel L."/>
            <person name="Davis C.M."/>
            <person name="Simpson J.R."/>
            <person name="Lauterbach L."/>
            <person name="Steele A.D."/>
            <person name="Gui C."/>
            <person name="Meng S."/>
            <person name="Li G."/>
            <person name="Viehrig K."/>
            <person name="Ye F."/>
            <person name="Su P."/>
            <person name="Kiefer A.F."/>
            <person name="Nichols A."/>
            <person name="Cepeda A.J."/>
            <person name="Yan W."/>
            <person name="Fan B."/>
            <person name="Jiang Y."/>
            <person name="Adhikari A."/>
            <person name="Zheng C.-J."/>
            <person name="Schuster L."/>
            <person name="Cowan T.M."/>
            <person name="Smanski M.J."/>
            <person name="Chevrette M.G."/>
            <person name="De Carvalho L.P.S."/>
            <person name="Shen B."/>
        </authorList>
    </citation>
    <scope>NUCLEOTIDE SEQUENCE [LARGE SCALE GENOMIC DNA]</scope>
    <source>
        <strain evidence="7 8">NPDC052347</strain>
    </source>
</reference>
<feature type="compositionally biased region" description="Pro residues" evidence="5">
    <location>
        <begin position="431"/>
        <end position="442"/>
    </location>
</feature>
<comment type="similarity">
    <text evidence="1">Belongs to the ABC transporter superfamily.</text>
</comment>
<organism evidence="7 8">
    <name type="scientific">Streptomyces orinoci</name>
    <name type="common">Streptoverticillium orinoci</name>
    <dbReference type="NCBI Taxonomy" id="67339"/>
    <lineage>
        <taxon>Bacteria</taxon>
        <taxon>Bacillati</taxon>
        <taxon>Actinomycetota</taxon>
        <taxon>Actinomycetes</taxon>
        <taxon>Kitasatosporales</taxon>
        <taxon>Streptomycetaceae</taxon>
        <taxon>Streptomyces</taxon>
    </lineage>
</organism>
<dbReference type="PROSITE" id="PS50893">
    <property type="entry name" value="ABC_TRANSPORTER_2"/>
    <property type="match status" value="1"/>
</dbReference>
<dbReference type="SUPFAM" id="SSF52540">
    <property type="entry name" value="P-loop containing nucleoside triphosphate hydrolases"/>
    <property type="match status" value="1"/>
</dbReference>
<keyword evidence="4 7" id="KW-0067">ATP-binding</keyword>
<dbReference type="PANTHER" id="PTHR43335">
    <property type="entry name" value="ABC TRANSPORTER, ATP-BINDING PROTEIN"/>
    <property type="match status" value="1"/>
</dbReference>
<dbReference type="InterPro" id="IPR027417">
    <property type="entry name" value="P-loop_NTPase"/>
</dbReference>
<feature type="compositionally biased region" description="Low complexity" evidence="5">
    <location>
        <begin position="330"/>
        <end position="346"/>
    </location>
</feature>
<dbReference type="RefSeq" id="WP_109283614.1">
    <property type="nucleotide sequence ID" value="NZ_JBFAUK010000003.1"/>
</dbReference>
<protein>
    <submittedName>
        <fullName evidence="7">ABC transporter ATP-binding protein</fullName>
    </submittedName>
</protein>
<dbReference type="InterPro" id="IPR003439">
    <property type="entry name" value="ABC_transporter-like_ATP-bd"/>
</dbReference>
<dbReference type="PANTHER" id="PTHR43335:SF4">
    <property type="entry name" value="ABC TRANSPORTER, ATP-BINDING PROTEIN"/>
    <property type="match status" value="1"/>
</dbReference>
<dbReference type="InterPro" id="IPR003593">
    <property type="entry name" value="AAA+_ATPase"/>
</dbReference>
<keyword evidence="3" id="KW-0547">Nucleotide-binding</keyword>
<dbReference type="Proteomes" id="UP001552594">
    <property type="component" value="Unassembled WGS sequence"/>
</dbReference>
<feature type="domain" description="ABC transporter" evidence="6">
    <location>
        <begin position="2"/>
        <end position="227"/>
    </location>
</feature>